<evidence type="ECO:0000256" key="2">
    <source>
        <dbReference type="SAM" id="SignalP"/>
    </source>
</evidence>
<dbReference type="Gene3D" id="1.10.260.160">
    <property type="match status" value="1"/>
</dbReference>
<reference evidence="4" key="2">
    <citation type="submission" date="2015-09" db="EMBL/GenBank/DDBJ databases">
        <title>Draft genome sequence of a multidrug-resistant Chryseobacterium indologenes isolate from Malaysia.</title>
        <authorList>
            <person name="Yu C.Y."/>
            <person name="Ang G.Y."/>
            <person name="Chan K.-G."/>
        </authorList>
    </citation>
    <scope>NUCLEOTIDE SEQUENCE [LARGE SCALE GENOMIC DNA]</scope>
    <source>
        <strain evidence="4">CI_885</strain>
    </source>
</reference>
<sequence>MKKLSFFLLGFTAPFYLAQQAGDVVSIEQKLDLTPQGVINFIAGNLGEQNAPDFTNYLNGFNVGLKGYKITYYTKNENNILVKATGLLMYPNVDYKLSTVVSDHGTTDSRHNVPSNLKGALSAGFVVELSYVLNGYILMAPDYVGMGSGDGVHPYVDYATEAGATIDFITAANQVLGQLGIKRYNEYFLAGYSQGAHAAMSTLKRLSISNPDNLKFKYAYMGDGPYDFSEVTLNKGVLEKDFYPFTSFLANVLHTCNNTGYKTYNSNISEVISSEYLDKYNYHVVQDNGGLLWGPVIWRNLFTSNFVSDVTANPNNKLRQCLKPKDVYDWYNKTPMTLGHSTVDLAIPPENTSKTISVQRGYYPWWDLDKYKLDSFYWGPLGHVGGIVPFVLASNAKFNTLRSGGLFNQWAMITSKQAGNNDQTISSGQKGSLYSSQIKPDLGNMQLLEITDFNKEKTAAKYVTENNLANLHDGIYLLKVLENNENKLIPYIKSTPQQITENEIVQSENNAVLKLKINPDELSAVNIFDEQRNLIKTVSQAQYTENNGISLQDLDNQNYTFEISTPFYNLQFSKIITGRLSEGKTAIFAQNRQVIARSSGDIKSISIYSISGALVVQQDVNRSQFESKTLETGVYLVQLTLSDGKIINKKIKL</sequence>
<dbReference type="AlphaFoldDB" id="A0A0N0ZY02"/>
<dbReference type="OrthoDB" id="4857813at2"/>
<protein>
    <submittedName>
        <fullName evidence="3">Secretion protein</fullName>
    </submittedName>
</protein>
<comment type="caution">
    <text evidence="3">The sequence shown here is derived from an EMBL/GenBank/DDBJ whole genome shotgun (WGS) entry which is preliminary data.</text>
</comment>
<dbReference type="Pfam" id="PF03583">
    <property type="entry name" value="LIP"/>
    <property type="match status" value="1"/>
</dbReference>
<proteinExistence type="predicted"/>
<keyword evidence="1 2" id="KW-0732">Signal</keyword>
<evidence type="ECO:0000313" key="4">
    <source>
        <dbReference type="Proteomes" id="UP000037953"/>
    </source>
</evidence>
<dbReference type="PANTHER" id="PTHR34853:SF1">
    <property type="entry name" value="LIPASE 5"/>
    <property type="match status" value="1"/>
</dbReference>
<dbReference type="PATRIC" id="fig|253.9.peg.3931"/>
<gene>
    <name evidence="3" type="ORF">AOB46_10540</name>
</gene>
<name>A0A0N0ZY02_CHRID</name>
<evidence type="ECO:0000256" key="1">
    <source>
        <dbReference type="ARBA" id="ARBA00022729"/>
    </source>
</evidence>
<feature type="signal peptide" evidence="2">
    <location>
        <begin position="1"/>
        <end position="18"/>
    </location>
</feature>
<dbReference type="SUPFAM" id="SSF53474">
    <property type="entry name" value="alpha/beta-Hydrolases"/>
    <property type="match status" value="1"/>
</dbReference>
<dbReference type="NCBIfam" id="TIGR04183">
    <property type="entry name" value="Por_Secre_tail"/>
    <property type="match status" value="1"/>
</dbReference>
<dbReference type="InterPro" id="IPR026444">
    <property type="entry name" value="Secre_tail"/>
</dbReference>
<dbReference type="Gene3D" id="3.40.50.1820">
    <property type="entry name" value="alpha/beta hydrolase"/>
    <property type="match status" value="1"/>
</dbReference>
<dbReference type="InterPro" id="IPR029058">
    <property type="entry name" value="AB_hydrolase_fold"/>
</dbReference>
<evidence type="ECO:0000313" key="3">
    <source>
        <dbReference type="EMBL" id="KPE51105.1"/>
    </source>
</evidence>
<organism evidence="3 4">
    <name type="scientific">Chryseobacterium indologenes</name>
    <name type="common">Flavobacterium indologenes</name>
    <dbReference type="NCBI Taxonomy" id="253"/>
    <lineage>
        <taxon>Bacteria</taxon>
        <taxon>Pseudomonadati</taxon>
        <taxon>Bacteroidota</taxon>
        <taxon>Flavobacteriia</taxon>
        <taxon>Flavobacteriales</taxon>
        <taxon>Weeksellaceae</taxon>
        <taxon>Chryseobacterium group</taxon>
        <taxon>Chryseobacterium</taxon>
    </lineage>
</organism>
<dbReference type="InterPro" id="IPR005152">
    <property type="entry name" value="Lipase_secreted"/>
</dbReference>
<accession>A0A0N0ZY02</accession>
<dbReference type="GO" id="GO:0004806">
    <property type="term" value="F:triacylglycerol lipase activity"/>
    <property type="evidence" value="ECO:0007669"/>
    <property type="project" value="InterPro"/>
</dbReference>
<dbReference type="EMBL" id="LJOD01000006">
    <property type="protein sequence ID" value="KPE51105.1"/>
    <property type="molecule type" value="Genomic_DNA"/>
</dbReference>
<dbReference type="RefSeq" id="WP_062699064.1">
    <property type="nucleotide sequence ID" value="NZ_LJOD01000006.1"/>
</dbReference>
<dbReference type="GO" id="GO:0016042">
    <property type="term" value="P:lipid catabolic process"/>
    <property type="evidence" value="ECO:0007669"/>
    <property type="project" value="InterPro"/>
</dbReference>
<dbReference type="PANTHER" id="PTHR34853">
    <property type="match status" value="1"/>
</dbReference>
<reference evidence="3 4" key="1">
    <citation type="journal article" date="2015" name="Genom Data">
        <title>Draft genome sequence of a multidrug-resistant Chryseobacterium indologenes isolate from Malaysia.</title>
        <authorList>
            <person name="Yu C.Y."/>
            <person name="Ang G.Y."/>
            <person name="Cheng H.J."/>
            <person name="Cheong Y.M."/>
            <person name="Yin W.F."/>
            <person name="Chan K.G."/>
        </authorList>
    </citation>
    <scope>NUCLEOTIDE SEQUENCE [LARGE SCALE GENOMIC DNA]</scope>
    <source>
        <strain evidence="3 4">CI_885</strain>
    </source>
</reference>
<dbReference type="Proteomes" id="UP000037953">
    <property type="component" value="Unassembled WGS sequence"/>
</dbReference>
<feature type="chain" id="PRO_5005865226" evidence="2">
    <location>
        <begin position="19"/>
        <end position="653"/>
    </location>
</feature>